<name>A0A151S6Y5_CAJCA</name>
<feature type="transmembrane region" description="Helical" evidence="4">
    <location>
        <begin position="105"/>
        <end position="125"/>
    </location>
</feature>
<dbReference type="STRING" id="3821.A0A151S6Y5"/>
<evidence type="ECO:0000256" key="4">
    <source>
        <dbReference type="SAM" id="Phobius"/>
    </source>
</evidence>
<feature type="transmembrane region" description="Helical" evidence="4">
    <location>
        <begin position="17"/>
        <end position="37"/>
    </location>
</feature>
<dbReference type="AlphaFoldDB" id="A0A151S6Y5"/>
<evidence type="ECO:0008006" key="7">
    <source>
        <dbReference type="Google" id="ProtNLM"/>
    </source>
</evidence>
<reference evidence="5" key="1">
    <citation type="journal article" date="2012" name="Nat. Biotechnol.">
        <title>Draft genome sequence of pigeonpea (Cajanus cajan), an orphan legume crop of resource-poor farmers.</title>
        <authorList>
            <person name="Varshney R.K."/>
            <person name="Chen W."/>
            <person name="Li Y."/>
            <person name="Bharti A.K."/>
            <person name="Saxena R.K."/>
            <person name="Schlueter J.A."/>
            <person name="Donoghue M.T."/>
            <person name="Azam S."/>
            <person name="Fan G."/>
            <person name="Whaley A.M."/>
            <person name="Farmer A.D."/>
            <person name="Sheridan J."/>
            <person name="Iwata A."/>
            <person name="Tuteja R."/>
            <person name="Penmetsa R.V."/>
            <person name="Wu W."/>
            <person name="Upadhyaya H.D."/>
            <person name="Yang S.P."/>
            <person name="Shah T."/>
            <person name="Saxena K.B."/>
            <person name="Michael T."/>
            <person name="McCombie W.R."/>
            <person name="Yang B."/>
            <person name="Zhang G."/>
            <person name="Yang H."/>
            <person name="Wang J."/>
            <person name="Spillane C."/>
            <person name="Cook D.R."/>
            <person name="May G.D."/>
            <person name="Xu X."/>
            <person name="Jackson S.A."/>
        </authorList>
    </citation>
    <scope>NUCLEOTIDE SEQUENCE [LARGE SCALE GENOMIC DNA]</scope>
</reference>
<keyword evidence="1 4" id="KW-0812">Transmembrane</keyword>
<feature type="transmembrane region" description="Helical" evidence="4">
    <location>
        <begin position="168"/>
        <end position="188"/>
    </location>
</feature>
<dbReference type="Gramene" id="C.cajan_28440.t">
    <property type="protein sequence ID" value="C.cajan_28440.t"/>
    <property type="gene ID" value="C.cajan_28440"/>
</dbReference>
<dbReference type="InterPro" id="IPR030184">
    <property type="entry name" value="WAT1-related"/>
</dbReference>
<dbReference type="GO" id="GO:0022857">
    <property type="term" value="F:transmembrane transporter activity"/>
    <property type="evidence" value="ECO:0007669"/>
    <property type="project" value="InterPro"/>
</dbReference>
<evidence type="ECO:0000256" key="3">
    <source>
        <dbReference type="ARBA" id="ARBA00023136"/>
    </source>
</evidence>
<keyword evidence="6" id="KW-1185">Reference proteome</keyword>
<keyword evidence="2 4" id="KW-1133">Transmembrane helix</keyword>
<protein>
    <recommendedName>
        <fullName evidence="7">WAT1-related protein</fullName>
    </recommendedName>
</protein>
<dbReference type="Proteomes" id="UP000075243">
    <property type="component" value="Unassembled WGS sequence"/>
</dbReference>
<keyword evidence="3 4" id="KW-0472">Membrane</keyword>
<evidence type="ECO:0000256" key="1">
    <source>
        <dbReference type="ARBA" id="ARBA00022692"/>
    </source>
</evidence>
<evidence type="ECO:0000313" key="5">
    <source>
        <dbReference type="EMBL" id="KYP50527.1"/>
    </source>
</evidence>
<dbReference type="GO" id="GO:0016020">
    <property type="term" value="C:membrane"/>
    <property type="evidence" value="ECO:0007669"/>
    <property type="project" value="InterPro"/>
</dbReference>
<feature type="transmembrane region" description="Helical" evidence="4">
    <location>
        <begin position="49"/>
        <end position="66"/>
    </location>
</feature>
<organism evidence="5 6">
    <name type="scientific">Cajanus cajan</name>
    <name type="common">Pigeon pea</name>
    <name type="synonym">Cajanus indicus</name>
    <dbReference type="NCBI Taxonomy" id="3821"/>
    <lineage>
        <taxon>Eukaryota</taxon>
        <taxon>Viridiplantae</taxon>
        <taxon>Streptophyta</taxon>
        <taxon>Embryophyta</taxon>
        <taxon>Tracheophyta</taxon>
        <taxon>Spermatophyta</taxon>
        <taxon>Magnoliopsida</taxon>
        <taxon>eudicotyledons</taxon>
        <taxon>Gunneridae</taxon>
        <taxon>Pentapetalae</taxon>
        <taxon>rosids</taxon>
        <taxon>fabids</taxon>
        <taxon>Fabales</taxon>
        <taxon>Fabaceae</taxon>
        <taxon>Papilionoideae</taxon>
        <taxon>50 kb inversion clade</taxon>
        <taxon>NPAAA clade</taxon>
        <taxon>indigoferoid/millettioid clade</taxon>
        <taxon>Phaseoleae</taxon>
        <taxon>Cajanus</taxon>
    </lineage>
</organism>
<dbReference type="EMBL" id="KQ483453">
    <property type="protein sequence ID" value="KYP50527.1"/>
    <property type="molecule type" value="Genomic_DNA"/>
</dbReference>
<dbReference type="PANTHER" id="PTHR31218">
    <property type="entry name" value="WAT1-RELATED PROTEIN"/>
    <property type="match status" value="1"/>
</dbReference>
<sequence>MGYVGIGYSSPTLSSSIANLGPAFAFMLAVIFRLTFFYSTTKSSSQAEVMGSIISLTGALIVLTLYKGPSIIKGKAHSHLSLSVQQPISFLRVDILKVFPDEVTLIFFCTRTATVIYTLVALFVVPNASAWKIGLEISLVFIVWSGTFQEVMGNIVSTCVLRLKDPVYVTSFTPFTVVIVVAMGIMFLGDTFHLGRYGLYNFCILFFLIEYK</sequence>
<feature type="transmembrane region" description="Helical" evidence="4">
    <location>
        <begin position="194"/>
        <end position="211"/>
    </location>
</feature>
<accession>A0A151S6Y5</accession>
<proteinExistence type="predicted"/>
<evidence type="ECO:0000313" key="6">
    <source>
        <dbReference type="Proteomes" id="UP000075243"/>
    </source>
</evidence>
<evidence type="ECO:0000256" key="2">
    <source>
        <dbReference type="ARBA" id="ARBA00022989"/>
    </source>
</evidence>
<gene>
    <name evidence="5" type="ORF">KK1_027683</name>
</gene>